<protein>
    <recommendedName>
        <fullName evidence="2">Tc1-like transposase DDE domain-containing protein</fullName>
    </recommendedName>
</protein>
<organism evidence="1">
    <name type="scientific">Aphanomyces invadans</name>
    <dbReference type="NCBI Taxonomy" id="157072"/>
    <lineage>
        <taxon>Eukaryota</taxon>
        <taxon>Sar</taxon>
        <taxon>Stramenopiles</taxon>
        <taxon>Oomycota</taxon>
        <taxon>Saprolegniomycetes</taxon>
        <taxon>Saprolegniales</taxon>
        <taxon>Verrucalvaceae</taxon>
        <taxon>Aphanomyces</taxon>
    </lineage>
</organism>
<reference evidence="1" key="1">
    <citation type="submission" date="2013-12" db="EMBL/GenBank/DDBJ databases">
        <title>The Genome Sequence of Aphanomyces invadans NJM9701.</title>
        <authorList>
            <consortium name="The Broad Institute Genomics Platform"/>
            <person name="Russ C."/>
            <person name="Tyler B."/>
            <person name="van West P."/>
            <person name="Dieguez-Uribeondo J."/>
            <person name="Young S.K."/>
            <person name="Zeng Q."/>
            <person name="Gargeya S."/>
            <person name="Fitzgerald M."/>
            <person name="Abouelleil A."/>
            <person name="Alvarado L."/>
            <person name="Chapman S.B."/>
            <person name="Gainer-Dewar J."/>
            <person name="Goldberg J."/>
            <person name="Griggs A."/>
            <person name="Gujja S."/>
            <person name="Hansen M."/>
            <person name="Howarth C."/>
            <person name="Imamovic A."/>
            <person name="Ireland A."/>
            <person name="Larimer J."/>
            <person name="McCowan C."/>
            <person name="Murphy C."/>
            <person name="Pearson M."/>
            <person name="Poon T.W."/>
            <person name="Priest M."/>
            <person name="Roberts A."/>
            <person name="Saif S."/>
            <person name="Shea T."/>
            <person name="Sykes S."/>
            <person name="Wortman J."/>
            <person name="Nusbaum C."/>
            <person name="Birren B."/>
        </authorList>
    </citation>
    <scope>NUCLEOTIDE SEQUENCE [LARGE SCALE GENOMIC DNA]</scope>
    <source>
        <strain evidence="1">NJM9701</strain>
    </source>
</reference>
<dbReference type="OrthoDB" id="74624at2759"/>
<sequence length="265" mass="29667">MWEVVHLDEKWFNADKDCHKEYLVEGEEVQPRACKSKRFIPNVMFLCAVARPQKDVGFDGKIGLWPFVSQSPARRSSHNRPASSMVTTLVYVDATTYRDYALNKVVPEIKASFPSASKRVVLQHDNATPHRSVDDDALAGVLTDGWTFVVRRQPPNSPDLNVLGLGFFASIQSLQYKRVSRTVDDVIASTLMAFDMLSGEKLEDVFLILQAVMRLVLDHGGDNHFKLPHLKKDAMRRAGTLAVNLAVPVSLLFEANSTLQQLTSQ</sequence>
<evidence type="ECO:0000313" key="1">
    <source>
        <dbReference type="EMBL" id="ETW02180.1"/>
    </source>
</evidence>
<dbReference type="AlphaFoldDB" id="A0A024U7I1"/>
<dbReference type="RefSeq" id="XP_008868785.1">
    <property type="nucleotide sequence ID" value="XM_008870563.1"/>
</dbReference>
<evidence type="ECO:0008006" key="2">
    <source>
        <dbReference type="Google" id="ProtNLM"/>
    </source>
</evidence>
<dbReference type="PANTHER" id="PTHR47169">
    <property type="entry name" value="OS01G0541250 PROTEIN"/>
    <property type="match status" value="1"/>
</dbReference>
<dbReference type="Gene3D" id="3.30.420.10">
    <property type="entry name" value="Ribonuclease H-like superfamily/Ribonuclease H"/>
    <property type="match status" value="1"/>
</dbReference>
<dbReference type="GeneID" id="20082798"/>
<proteinExistence type="predicted"/>
<dbReference type="VEuPathDB" id="FungiDB:H310_05748"/>
<gene>
    <name evidence="1" type="ORF">H310_05748</name>
</gene>
<dbReference type="PANTHER" id="PTHR47169:SF2">
    <property type="entry name" value="OS01G0541250 PROTEIN"/>
    <property type="match status" value="1"/>
</dbReference>
<dbReference type="EMBL" id="KI913961">
    <property type="protein sequence ID" value="ETW02180.1"/>
    <property type="molecule type" value="Genomic_DNA"/>
</dbReference>
<dbReference type="eggNOG" id="ENOG502SGC1">
    <property type="taxonomic scope" value="Eukaryota"/>
</dbReference>
<accession>A0A024U7I1</accession>
<name>A0A024U7I1_9STRA</name>
<dbReference type="GO" id="GO:0003676">
    <property type="term" value="F:nucleic acid binding"/>
    <property type="evidence" value="ECO:0007669"/>
    <property type="project" value="InterPro"/>
</dbReference>
<dbReference type="InterPro" id="IPR036397">
    <property type="entry name" value="RNaseH_sf"/>
</dbReference>